<dbReference type="OrthoDB" id="5535131at2759"/>
<gene>
    <name evidence="1" type="ORF">LPJ61_002163</name>
</gene>
<feature type="non-terminal residue" evidence="1">
    <location>
        <position position="122"/>
    </location>
</feature>
<proteinExistence type="predicted"/>
<comment type="caution">
    <text evidence="1">The sequence shown here is derived from an EMBL/GenBank/DDBJ whole genome shotgun (WGS) entry which is preliminary data.</text>
</comment>
<keyword evidence="2" id="KW-1185">Reference proteome</keyword>
<reference evidence="1" key="1">
    <citation type="submission" date="2022-07" db="EMBL/GenBank/DDBJ databases">
        <title>Phylogenomic reconstructions and comparative analyses of Kickxellomycotina fungi.</title>
        <authorList>
            <person name="Reynolds N.K."/>
            <person name="Stajich J.E."/>
            <person name="Barry K."/>
            <person name="Grigoriev I.V."/>
            <person name="Crous P."/>
            <person name="Smith M.E."/>
        </authorList>
    </citation>
    <scope>NUCLEOTIDE SEQUENCE</scope>
    <source>
        <strain evidence="1">BCRC 34381</strain>
    </source>
</reference>
<accession>A0A9W7Y8T6</accession>
<sequence>MPGIRDLRFGGMKHNLVARALYSQLAEFYTEQLEVLHSRHAITVPQCRPFARLKDVSISGDNNHDNQLPRMCPDSIERLKLYGLVAGHSWAAFSAQCDGGAVTFPKLRNMHILYDAGDSTNG</sequence>
<organism evidence="1 2">
    <name type="scientific">Coemansia biformis</name>
    <dbReference type="NCBI Taxonomy" id="1286918"/>
    <lineage>
        <taxon>Eukaryota</taxon>
        <taxon>Fungi</taxon>
        <taxon>Fungi incertae sedis</taxon>
        <taxon>Zoopagomycota</taxon>
        <taxon>Kickxellomycotina</taxon>
        <taxon>Kickxellomycetes</taxon>
        <taxon>Kickxellales</taxon>
        <taxon>Kickxellaceae</taxon>
        <taxon>Coemansia</taxon>
    </lineage>
</organism>
<dbReference type="EMBL" id="JANBOI010000249">
    <property type="protein sequence ID" value="KAJ1732192.1"/>
    <property type="molecule type" value="Genomic_DNA"/>
</dbReference>
<evidence type="ECO:0000313" key="2">
    <source>
        <dbReference type="Proteomes" id="UP001143981"/>
    </source>
</evidence>
<dbReference type="AlphaFoldDB" id="A0A9W7Y8T6"/>
<name>A0A9W7Y8T6_9FUNG</name>
<protein>
    <submittedName>
        <fullName evidence="1">Uncharacterized protein</fullName>
    </submittedName>
</protein>
<dbReference type="Proteomes" id="UP001143981">
    <property type="component" value="Unassembled WGS sequence"/>
</dbReference>
<evidence type="ECO:0000313" key="1">
    <source>
        <dbReference type="EMBL" id="KAJ1732192.1"/>
    </source>
</evidence>